<keyword evidence="1" id="KW-0202">Cytokine</keyword>
<comment type="subcellular location">
    <subcellularLocation>
        <location evidence="1">Secreted</location>
    </subcellularLocation>
</comment>
<reference evidence="2 3" key="1">
    <citation type="submission" date="2021-07" db="EMBL/GenBank/DDBJ databases">
        <authorList>
            <person name="Imarazene B."/>
            <person name="Zahm M."/>
            <person name="Klopp C."/>
            <person name="Cabau C."/>
            <person name="Beille S."/>
            <person name="Jouanno E."/>
            <person name="Castinel A."/>
            <person name="Lluch J."/>
            <person name="Gil L."/>
            <person name="Kuchtly C."/>
            <person name="Lopez Roques C."/>
            <person name="Donnadieu C."/>
            <person name="Parrinello H."/>
            <person name="Journot L."/>
            <person name="Du K."/>
            <person name="Schartl M."/>
            <person name="Retaux S."/>
            <person name="Guiguen Y."/>
        </authorList>
    </citation>
    <scope>NUCLEOTIDE SEQUENCE [LARGE SCALE GENOMIC DNA]</scope>
    <source>
        <strain evidence="2">Pach_M1</strain>
        <tissue evidence="2">Testis</tissue>
    </source>
</reference>
<dbReference type="GO" id="GO:0005615">
    <property type="term" value="C:extracellular space"/>
    <property type="evidence" value="ECO:0007669"/>
    <property type="project" value="UniProtKB-KW"/>
</dbReference>
<sequence>MSNYKQGELQSSYGRVITSQAFGSLRGNFVALQLSFDRFTNIFFCGLFADSFLLLLSSSIWRLGAPNPVGSQASPLQLDRNTCKGLARSLLWNVTETLADDQLFRGLNCTDQSAELHNRTQTLAVCIPQHSKCSEGQDYTFNQDACLHSVLEDLKQFRATFKAYSDQGYVLKQTVLSSIDDLMQNCFSATKLDSSQTLVSMEHEKSFKGRLKLCKVLKAFHIRVITINRVVNHILTLDAGAN</sequence>
<keyword evidence="1" id="KW-0964">Secreted</keyword>
<name>A0A8T2LNF2_ASTMX</name>
<comment type="caution">
    <text evidence="2">The sequence shown here is derived from an EMBL/GenBank/DDBJ whole genome shotgun (WGS) entry which is preliminary data.</text>
</comment>
<organism evidence="2 3">
    <name type="scientific">Astyanax mexicanus</name>
    <name type="common">Blind cave fish</name>
    <name type="synonym">Astyanax fasciatus mexicanus</name>
    <dbReference type="NCBI Taxonomy" id="7994"/>
    <lineage>
        <taxon>Eukaryota</taxon>
        <taxon>Metazoa</taxon>
        <taxon>Chordata</taxon>
        <taxon>Craniata</taxon>
        <taxon>Vertebrata</taxon>
        <taxon>Euteleostomi</taxon>
        <taxon>Actinopterygii</taxon>
        <taxon>Neopterygii</taxon>
        <taxon>Teleostei</taxon>
        <taxon>Ostariophysi</taxon>
        <taxon>Characiformes</taxon>
        <taxon>Characoidei</taxon>
        <taxon>Acestrorhamphidae</taxon>
        <taxon>Acestrorhamphinae</taxon>
        <taxon>Astyanax</taxon>
    </lineage>
</organism>
<dbReference type="GO" id="GO:0005125">
    <property type="term" value="F:cytokine activity"/>
    <property type="evidence" value="ECO:0007669"/>
    <property type="project" value="UniProtKB-KW"/>
</dbReference>
<dbReference type="Pfam" id="PF03039">
    <property type="entry name" value="IL12"/>
    <property type="match status" value="1"/>
</dbReference>
<proteinExistence type="inferred from homology"/>
<keyword evidence="1" id="KW-0339">Growth factor</keyword>
<dbReference type="Gene3D" id="1.20.1250.10">
    <property type="match status" value="1"/>
</dbReference>
<evidence type="ECO:0000256" key="1">
    <source>
        <dbReference type="RuleBase" id="RU363133"/>
    </source>
</evidence>
<comment type="subunit">
    <text evidence="1">Heterodimer with IL12B; disulfide-linked. The heterodimer is known as interleukin IL-12.</text>
</comment>
<dbReference type="InterPro" id="IPR004281">
    <property type="entry name" value="IL-12_alpha"/>
</dbReference>
<comment type="similarity">
    <text evidence="1">Belongs to the IL-6 superfamily.</text>
</comment>
<accession>A0A8T2LNF2</accession>
<dbReference type="EMBL" id="JAICCE010000008">
    <property type="protein sequence ID" value="KAG9273708.1"/>
    <property type="molecule type" value="Genomic_DNA"/>
</dbReference>
<gene>
    <name evidence="1 2" type="primary">IL12A</name>
    <name evidence="2" type="ORF">AMEX_G10450</name>
</gene>
<dbReference type="InterPro" id="IPR009079">
    <property type="entry name" value="4_helix_cytokine-like_core"/>
</dbReference>
<dbReference type="GO" id="GO:0005143">
    <property type="term" value="F:interleukin-12 receptor binding"/>
    <property type="evidence" value="ECO:0007669"/>
    <property type="project" value="InterPro"/>
</dbReference>
<evidence type="ECO:0000313" key="2">
    <source>
        <dbReference type="EMBL" id="KAG9273708.1"/>
    </source>
</evidence>
<keyword evidence="1" id="KW-1015">Disulfide bond</keyword>
<evidence type="ECO:0000313" key="3">
    <source>
        <dbReference type="Proteomes" id="UP000752171"/>
    </source>
</evidence>
<protein>
    <recommendedName>
        <fullName evidence="1">Interleukin-12 subunit alpha</fullName>
        <shortName evidence="1">IL-12A</shortName>
    </recommendedName>
</protein>
<dbReference type="GO" id="GO:0008083">
    <property type="term" value="F:growth factor activity"/>
    <property type="evidence" value="ECO:0007669"/>
    <property type="project" value="UniProtKB-KW"/>
</dbReference>
<dbReference type="SUPFAM" id="SSF47266">
    <property type="entry name" value="4-helical cytokines"/>
    <property type="match status" value="1"/>
</dbReference>
<dbReference type="AlphaFoldDB" id="A0A8T2LNF2"/>
<dbReference type="Proteomes" id="UP000752171">
    <property type="component" value="Unassembled WGS sequence"/>
</dbReference>
<dbReference type="GO" id="GO:0006955">
    <property type="term" value="P:immune response"/>
    <property type="evidence" value="ECO:0007669"/>
    <property type="project" value="InterPro"/>
</dbReference>